<dbReference type="EMBL" id="CM000880">
    <property type="protein sequence ID" value="KQK17557.1"/>
    <property type="molecule type" value="Genomic_DNA"/>
</dbReference>
<feature type="domain" description="F-box" evidence="1">
    <location>
        <begin position="25"/>
        <end position="65"/>
    </location>
</feature>
<accession>I1GX26</accession>
<dbReference type="Gramene" id="KQK17557">
    <property type="protein sequence ID" value="KQK17557"/>
    <property type="gene ID" value="BRADI_1g35300v3"/>
</dbReference>
<dbReference type="SUPFAM" id="SSF81383">
    <property type="entry name" value="F-box domain"/>
    <property type="match status" value="1"/>
</dbReference>
<dbReference type="PANTHER" id="PTHR31672">
    <property type="entry name" value="BNACNNG10540D PROTEIN"/>
    <property type="match status" value="1"/>
</dbReference>
<dbReference type="HOGENOM" id="CLU_027176_1_2_1"/>
<dbReference type="InterPro" id="IPR036047">
    <property type="entry name" value="F-box-like_dom_sf"/>
</dbReference>
<dbReference type="OMA" id="LWRRLEC"/>
<name>I1GX26_BRADI</name>
<reference evidence="2" key="2">
    <citation type="submission" date="2017-06" db="EMBL/GenBank/DDBJ databases">
        <title>WGS assembly of Brachypodium distachyon.</title>
        <authorList>
            <consortium name="The International Brachypodium Initiative"/>
            <person name="Lucas S."/>
            <person name="Harmon-Smith M."/>
            <person name="Lail K."/>
            <person name="Tice H."/>
            <person name="Grimwood J."/>
            <person name="Bruce D."/>
            <person name="Barry K."/>
            <person name="Shu S."/>
            <person name="Lindquist E."/>
            <person name="Wang M."/>
            <person name="Pitluck S."/>
            <person name="Vogel J.P."/>
            <person name="Garvin D.F."/>
            <person name="Mockler T.C."/>
            <person name="Schmutz J."/>
            <person name="Rokhsar D."/>
            <person name="Bevan M.W."/>
        </authorList>
    </citation>
    <scope>NUCLEOTIDE SEQUENCE</scope>
    <source>
        <strain evidence="2">Bd21</strain>
    </source>
</reference>
<evidence type="ECO:0000259" key="1">
    <source>
        <dbReference type="SMART" id="SM00256"/>
    </source>
</evidence>
<dbReference type="GeneID" id="104582131"/>
<dbReference type="InterPro" id="IPR001810">
    <property type="entry name" value="F-box_dom"/>
</dbReference>
<reference evidence="3" key="3">
    <citation type="submission" date="2018-08" db="UniProtKB">
        <authorList>
            <consortium name="EnsemblPlants"/>
        </authorList>
    </citation>
    <scope>IDENTIFICATION</scope>
    <source>
        <strain evidence="3">cv. Bd21</strain>
    </source>
</reference>
<dbReference type="eggNOG" id="ENOG502RU9Y">
    <property type="taxonomic scope" value="Eukaryota"/>
</dbReference>
<dbReference type="AlphaFoldDB" id="I1GX26"/>
<dbReference type="KEGG" id="bdi:104582131"/>
<dbReference type="RefSeq" id="XP_010229779.2">
    <property type="nucleotide sequence ID" value="XM_010231477.2"/>
</dbReference>
<dbReference type="InterPro" id="IPR013187">
    <property type="entry name" value="F-box-assoc_dom_typ3"/>
</dbReference>
<evidence type="ECO:0000313" key="4">
    <source>
        <dbReference type="Proteomes" id="UP000008810"/>
    </source>
</evidence>
<protein>
    <recommendedName>
        <fullName evidence="1">F-box domain-containing protein</fullName>
    </recommendedName>
</protein>
<dbReference type="SMART" id="SM00256">
    <property type="entry name" value="FBOX"/>
    <property type="match status" value="1"/>
</dbReference>
<evidence type="ECO:0000313" key="3">
    <source>
        <dbReference type="EnsemblPlants" id="KQK17557"/>
    </source>
</evidence>
<dbReference type="Pfam" id="PF00646">
    <property type="entry name" value="F-box"/>
    <property type="match status" value="1"/>
</dbReference>
<dbReference type="InterPro" id="IPR017451">
    <property type="entry name" value="F-box-assoc_interact_dom"/>
</dbReference>
<evidence type="ECO:0000313" key="2">
    <source>
        <dbReference type="EMBL" id="KQK17557.1"/>
    </source>
</evidence>
<gene>
    <name evidence="3" type="primary">LOC104582131</name>
    <name evidence="2" type="ORF">BRADI_1g35300v3</name>
</gene>
<dbReference type="EnsemblPlants" id="KQK17557">
    <property type="protein sequence ID" value="KQK17557"/>
    <property type="gene ID" value="BRADI_1g35300v3"/>
</dbReference>
<dbReference type="InterPro" id="IPR050796">
    <property type="entry name" value="SCF_F-box_component"/>
</dbReference>
<reference evidence="2 3" key="1">
    <citation type="journal article" date="2010" name="Nature">
        <title>Genome sequencing and analysis of the model grass Brachypodium distachyon.</title>
        <authorList>
            <consortium name="International Brachypodium Initiative"/>
        </authorList>
    </citation>
    <scope>NUCLEOTIDE SEQUENCE [LARGE SCALE GENOMIC DNA]</scope>
    <source>
        <strain evidence="2 3">Bd21</strain>
    </source>
</reference>
<dbReference type="CDD" id="cd22157">
    <property type="entry name" value="F-box_AtFBW1-like"/>
    <property type="match status" value="1"/>
</dbReference>
<organism evidence="3">
    <name type="scientific">Brachypodium distachyon</name>
    <name type="common">Purple false brome</name>
    <name type="synonym">Trachynia distachya</name>
    <dbReference type="NCBI Taxonomy" id="15368"/>
    <lineage>
        <taxon>Eukaryota</taxon>
        <taxon>Viridiplantae</taxon>
        <taxon>Streptophyta</taxon>
        <taxon>Embryophyta</taxon>
        <taxon>Tracheophyta</taxon>
        <taxon>Spermatophyta</taxon>
        <taxon>Magnoliopsida</taxon>
        <taxon>Liliopsida</taxon>
        <taxon>Poales</taxon>
        <taxon>Poaceae</taxon>
        <taxon>BOP clade</taxon>
        <taxon>Pooideae</taxon>
        <taxon>Stipodae</taxon>
        <taxon>Brachypodieae</taxon>
        <taxon>Brachypodium</taxon>
    </lineage>
</organism>
<dbReference type="PANTHER" id="PTHR31672:SF13">
    <property type="entry name" value="F-BOX PROTEIN CPR30-LIKE"/>
    <property type="match status" value="1"/>
</dbReference>
<dbReference type="Proteomes" id="UP000008810">
    <property type="component" value="Chromosome 1"/>
</dbReference>
<proteinExistence type="predicted"/>
<sequence>MATLAIDSGGPGPPVSLPLAPCPSLPDDIVMDILARLPAKSAGQCRCLSHAWAAALSSQHFVDRHHRLANRRHSPRVFFLHYSFDDGAQMHMWSQDHHNSNDGTVPHRIHGHALRLVALQCRGLVVLEDSSRDHVNYVCNPSSGHMMALPEGRQKICHKGVSDNHYESLGLGYDDQTKTHKVVRISYHGCDRGGLPTSVGCEVYVVNSAGHWQPIQGKPPAWVIPYEPSVFAQGHVHWLAEKKVPISADTPIDMVIVSFSLADQTFGIVPPPLGMDGESLSRHRLTELDGHLCLFSDYVPNLSCYDIWFLVSEPGAHVVWNLHCRIDMSKVSPDITDRVERCSLYPLAIINNGSRILLVKPGLVLAPLAGNYPCCAHC</sequence>
<dbReference type="STRING" id="15368.I1GX26"/>
<dbReference type="NCBIfam" id="TIGR01640">
    <property type="entry name" value="F_box_assoc_1"/>
    <property type="match status" value="1"/>
</dbReference>
<dbReference type="OrthoDB" id="695144at2759"/>
<dbReference type="Pfam" id="PF08268">
    <property type="entry name" value="FBA_3"/>
    <property type="match status" value="1"/>
</dbReference>
<keyword evidence="4" id="KW-1185">Reference proteome</keyword>